<dbReference type="Pfam" id="PF00977">
    <property type="entry name" value="His_biosynth"/>
    <property type="match status" value="1"/>
</dbReference>
<dbReference type="AlphaFoldDB" id="A0A8J6N614"/>
<evidence type="ECO:0000256" key="4">
    <source>
        <dbReference type="ARBA" id="ARBA00009667"/>
    </source>
</evidence>
<name>A0A8J6N614_9BACT</name>
<protein>
    <recommendedName>
        <fullName evidence="9 11">1-(5-phosphoribosyl)-5-[(5-phosphoribosylamino)methylideneamino] imidazole-4-carboxamide isomerase</fullName>
        <ecNumber evidence="9 11">5.3.1.16</ecNumber>
    </recommendedName>
    <alternativeName>
        <fullName evidence="9">Phosphoribosylformimino-5-aminoimidazole carboxamide ribotide isomerase</fullName>
    </alternativeName>
</protein>
<evidence type="ECO:0000313" key="13">
    <source>
        <dbReference type="Proteomes" id="UP000603545"/>
    </source>
</evidence>
<dbReference type="InterPro" id="IPR044524">
    <property type="entry name" value="Isoase_HisA-like"/>
</dbReference>
<dbReference type="Proteomes" id="UP000603545">
    <property type="component" value="Unassembled WGS sequence"/>
</dbReference>
<keyword evidence="8 9" id="KW-0413">Isomerase</keyword>
<evidence type="ECO:0000256" key="7">
    <source>
        <dbReference type="ARBA" id="ARBA00023102"/>
    </source>
</evidence>
<gene>
    <name evidence="9 12" type="primary">hisA</name>
    <name evidence="12" type="ORF">H8E80_08575</name>
</gene>
<proteinExistence type="inferred from homology"/>
<dbReference type="CDD" id="cd04732">
    <property type="entry name" value="HisA"/>
    <property type="match status" value="1"/>
</dbReference>
<evidence type="ECO:0000256" key="5">
    <source>
        <dbReference type="ARBA" id="ARBA00022490"/>
    </source>
</evidence>
<comment type="similarity">
    <text evidence="4 9 10">Belongs to the HisA/HisF family.</text>
</comment>
<accession>A0A8J6N614</accession>
<sequence>MIIIPAIDIKNGRCVRLFQGKMDTETVFSDDPAAMAKRWEKEGAEIIHVVDLDGAFEKSPQNLHSIKKIIETIKAPVQVGGGIRNIDTIKLFLDLGVTRVIIGTEAVKNPQLVKDACRLFPEQIIVGIDARNGLVAIEGWAQTTKMMTVDLAKKFEDFGVAAINFTDIQRDGMQTGPNIVETRHLAEAVSIPVIASGGVSTIEDIINLIPLKQVGVVGVITGRALYSGTLSLKEAIEVSKKYH</sequence>
<dbReference type="InterPro" id="IPR023016">
    <property type="entry name" value="HisA/PriA"/>
</dbReference>
<dbReference type="HAMAP" id="MF_01014">
    <property type="entry name" value="HisA"/>
    <property type="match status" value="1"/>
</dbReference>
<evidence type="ECO:0000256" key="9">
    <source>
        <dbReference type="HAMAP-Rule" id="MF_01014"/>
    </source>
</evidence>
<keyword evidence="6 9" id="KW-0028">Amino-acid biosynthesis</keyword>
<reference evidence="12 13" key="1">
    <citation type="submission" date="2020-08" db="EMBL/GenBank/DDBJ databases">
        <title>Bridging the membrane lipid divide: bacteria of the FCB group superphylum have the potential to synthesize archaeal ether lipids.</title>
        <authorList>
            <person name="Villanueva L."/>
            <person name="Von Meijenfeldt F.A.B."/>
            <person name="Westbye A.B."/>
            <person name="Yadav S."/>
            <person name="Hopmans E.C."/>
            <person name="Dutilh B.E."/>
            <person name="Sinninghe Damste J.S."/>
        </authorList>
    </citation>
    <scope>NUCLEOTIDE SEQUENCE [LARGE SCALE GENOMIC DNA]</scope>
    <source>
        <strain evidence="12">NIOZ-UU82</strain>
    </source>
</reference>
<keyword evidence="5 9" id="KW-0963">Cytoplasm</keyword>
<evidence type="ECO:0000256" key="2">
    <source>
        <dbReference type="ARBA" id="ARBA00004496"/>
    </source>
</evidence>
<dbReference type="SUPFAM" id="SSF51366">
    <property type="entry name" value="Ribulose-phoshate binding barrel"/>
    <property type="match status" value="1"/>
</dbReference>
<dbReference type="FunFam" id="3.20.20.70:FF:000009">
    <property type="entry name" value="1-(5-phosphoribosyl)-5-[(5-phosphoribosylamino)methylideneamino] imidazole-4-carboxamide isomerase"/>
    <property type="match status" value="1"/>
</dbReference>
<comment type="catalytic activity">
    <reaction evidence="1 9 11">
        <text>1-(5-phospho-beta-D-ribosyl)-5-[(5-phospho-beta-D-ribosylamino)methylideneamino]imidazole-4-carboxamide = 5-[(5-phospho-1-deoxy-D-ribulos-1-ylimino)methylamino]-1-(5-phospho-beta-D-ribosyl)imidazole-4-carboxamide</text>
        <dbReference type="Rhea" id="RHEA:15469"/>
        <dbReference type="ChEBI" id="CHEBI:58435"/>
        <dbReference type="ChEBI" id="CHEBI:58525"/>
        <dbReference type="EC" id="5.3.1.16"/>
    </reaction>
</comment>
<organism evidence="12 13">
    <name type="scientific">Candidatus Desulfaltia bathyphila</name>
    <dbReference type="NCBI Taxonomy" id="2841697"/>
    <lineage>
        <taxon>Bacteria</taxon>
        <taxon>Pseudomonadati</taxon>
        <taxon>Thermodesulfobacteriota</taxon>
        <taxon>Desulfobacteria</taxon>
        <taxon>Desulfobacterales</taxon>
        <taxon>Desulfobacterales incertae sedis</taxon>
        <taxon>Candidatus Desulfaltia</taxon>
    </lineage>
</organism>
<dbReference type="PANTHER" id="PTHR43090">
    <property type="entry name" value="1-(5-PHOSPHORIBOSYL)-5-[(5-PHOSPHORIBOSYLAMINO)METHYLIDENEAMINO] IMIDAZOLE-4-CARBOXAMIDE ISOMERASE"/>
    <property type="match status" value="1"/>
</dbReference>
<evidence type="ECO:0000256" key="11">
    <source>
        <dbReference type="RuleBase" id="RU003658"/>
    </source>
</evidence>
<evidence type="ECO:0000313" key="12">
    <source>
        <dbReference type="EMBL" id="MBC8200078.1"/>
    </source>
</evidence>
<comment type="pathway">
    <text evidence="3 9 11">Amino-acid biosynthesis; L-histidine biosynthesis; L-histidine from 5-phospho-alpha-D-ribose 1-diphosphate: step 4/9.</text>
</comment>
<dbReference type="NCBIfam" id="TIGR00007">
    <property type="entry name" value="1-(5-phosphoribosyl)-5-[(5-phosphoribosylamino)methylideneamino]imidazole-4-carboxamide isomerase"/>
    <property type="match status" value="1"/>
</dbReference>
<dbReference type="NCBIfam" id="NF010112">
    <property type="entry name" value="PRK13585.1"/>
    <property type="match status" value="1"/>
</dbReference>
<dbReference type="GO" id="GO:0000162">
    <property type="term" value="P:L-tryptophan biosynthetic process"/>
    <property type="evidence" value="ECO:0007669"/>
    <property type="project" value="TreeGrafter"/>
</dbReference>
<dbReference type="InterPro" id="IPR013785">
    <property type="entry name" value="Aldolase_TIM"/>
</dbReference>
<dbReference type="UniPathway" id="UPA00031">
    <property type="reaction ID" value="UER00009"/>
</dbReference>
<dbReference type="GO" id="GO:0003949">
    <property type="term" value="F:1-(5-phosphoribosyl)-5-[(5-phosphoribosylamino)methylideneamino]imidazole-4-carboxamide isomerase activity"/>
    <property type="evidence" value="ECO:0007669"/>
    <property type="project" value="UniProtKB-UniRule"/>
</dbReference>
<comment type="caution">
    <text evidence="12">The sequence shown here is derived from an EMBL/GenBank/DDBJ whole genome shotgun (WGS) entry which is preliminary data.</text>
</comment>
<evidence type="ECO:0000256" key="1">
    <source>
        <dbReference type="ARBA" id="ARBA00000901"/>
    </source>
</evidence>
<dbReference type="EC" id="5.3.1.16" evidence="9 11"/>
<dbReference type="InterPro" id="IPR011060">
    <property type="entry name" value="RibuloseP-bd_barrel"/>
</dbReference>
<keyword evidence="7 9" id="KW-0368">Histidine biosynthesis</keyword>
<evidence type="ECO:0000256" key="6">
    <source>
        <dbReference type="ARBA" id="ARBA00022605"/>
    </source>
</evidence>
<dbReference type="InterPro" id="IPR006062">
    <property type="entry name" value="His_biosynth"/>
</dbReference>
<evidence type="ECO:0000256" key="8">
    <source>
        <dbReference type="ARBA" id="ARBA00023235"/>
    </source>
</evidence>
<evidence type="ECO:0000256" key="10">
    <source>
        <dbReference type="RuleBase" id="RU003657"/>
    </source>
</evidence>
<feature type="active site" description="Proton acceptor" evidence="9">
    <location>
        <position position="8"/>
    </location>
</feature>
<dbReference type="InterPro" id="IPR006063">
    <property type="entry name" value="HisA_bact_arch"/>
</dbReference>
<dbReference type="GO" id="GO:0005737">
    <property type="term" value="C:cytoplasm"/>
    <property type="evidence" value="ECO:0007669"/>
    <property type="project" value="UniProtKB-SubCell"/>
</dbReference>
<dbReference type="PANTHER" id="PTHR43090:SF2">
    <property type="entry name" value="1-(5-PHOSPHORIBOSYL)-5-[(5-PHOSPHORIBOSYLAMINO)METHYLIDENEAMINO] IMIDAZOLE-4-CARBOXAMIDE ISOMERASE"/>
    <property type="match status" value="1"/>
</dbReference>
<dbReference type="Gene3D" id="3.20.20.70">
    <property type="entry name" value="Aldolase class I"/>
    <property type="match status" value="1"/>
</dbReference>
<feature type="active site" description="Proton donor" evidence="9">
    <location>
        <position position="129"/>
    </location>
</feature>
<comment type="subcellular location">
    <subcellularLocation>
        <location evidence="2 9 11">Cytoplasm</location>
    </subcellularLocation>
</comment>
<dbReference type="GO" id="GO:0000105">
    <property type="term" value="P:L-histidine biosynthetic process"/>
    <property type="evidence" value="ECO:0007669"/>
    <property type="project" value="UniProtKB-UniRule"/>
</dbReference>
<evidence type="ECO:0000256" key="3">
    <source>
        <dbReference type="ARBA" id="ARBA00005133"/>
    </source>
</evidence>
<dbReference type="EMBL" id="JACNLL010000075">
    <property type="protein sequence ID" value="MBC8200078.1"/>
    <property type="molecule type" value="Genomic_DNA"/>
</dbReference>